<dbReference type="EMBL" id="KZ308304">
    <property type="protein sequence ID" value="KAG8226916.1"/>
    <property type="molecule type" value="Genomic_DNA"/>
</dbReference>
<feature type="domain" description="C2H2-type" evidence="2">
    <location>
        <begin position="401"/>
        <end position="424"/>
    </location>
</feature>
<feature type="domain" description="C2H2-type" evidence="2">
    <location>
        <begin position="373"/>
        <end position="395"/>
    </location>
</feature>
<accession>A0A8K0K327</accession>
<evidence type="ECO:0000256" key="1">
    <source>
        <dbReference type="SAM" id="MobiDB-lite"/>
    </source>
</evidence>
<dbReference type="InterPro" id="IPR013087">
    <property type="entry name" value="Znf_C2H2_type"/>
</dbReference>
<feature type="domain" description="C2H2-type" evidence="2">
    <location>
        <begin position="91"/>
        <end position="116"/>
    </location>
</feature>
<reference evidence="3" key="2">
    <citation type="submission" date="2017-10" db="EMBL/GenBank/DDBJ databases">
        <title>Ladona fulva Genome sequencing and assembly.</title>
        <authorList>
            <person name="Murali S."/>
            <person name="Richards S."/>
            <person name="Bandaranaike D."/>
            <person name="Bellair M."/>
            <person name="Blankenburg K."/>
            <person name="Chao H."/>
            <person name="Dinh H."/>
            <person name="Doddapaneni H."/>
            <person name="Dugan-Rocha S."/>
            <person name="Elkadiri S."/>
            <person name="Gnanaolivu R."/>
            <person name="Hernandez B."/>
            <person name="Skinner E."/>
            <person name="Javaid M."/>
            <person name="Lee S."/>
            <person name="Li M."/>
            <person name="Ming W."/>
            <person name="Munidasa M."/>
            <person name="Muniz J."/>
            <person name="Nguyen L."/>
            <person name="Hughes D."/>
            <person name="Osuji N."/>
            <person name="Pu L.-L."/>
            <person name="Puazo M."/>
            <person name="Qu C."/>
            <person name="Quiroz J."/>
            <person name="Raj R."/>
            <person name="Weissenberger G."/>
            <person name="Xin Y."/>
            <person name="Zou X."/>
            <person name="Han Y."/>
            <person name="Worley K."/>
            <person name="Muzny D."/>
            <person name="Gibbs R."/>
        </authorList>
    </citation>
    <scope>NUCLEOTIDE SEQUENCE</scope>
    <source>
        <strain evidence="3">Sampled in the wild</strain>
    </source>
</reference>
<dbReference type="SMART" id="SM00355">
    <property type="entry name" value="ZnF_C2H2"/>
    <property type="match status" value="5"/>
</dbReference>
<feature type="domain" description="C2H2-type" evidence="2">
    <location>
        <begin position="148"/>
        <end position="171"/>
    </location>
</feature>
<organism evidence="3 4">
    <name type="scientific">Ladona fulva</name>
    <name type="common">Scarce chaser dragonfly</name>
    <name type="synonym">Libellula fulva</name>
    <dbReference type="NCBI Taxonomy" id="123851"/>
    <lineage>
        <taxon>Eukaryota</taxon>
        <taxon>Metazoa</taxon>
        <taxon>Ecdysozoa</taxon>
        <taxon>Arthropoda</taxon>
        <taxon>Hexapoda</taxon>
        <taxon>Insecta</taxon>
        <taxon>Pterygota</taxon>
        <taxon>Palaeoptera</taxon>
        <taxon>Odonata</taxon>
        <taxon>Epiprocta</taxon>
        <taxon>Anisoptera</taxon>
        <taxon>Libelluloidea</taxon>
        <taxon>Libellulidae</taxon>
        <taxon>Ladona</taxon>
    </lineage>
</organism>
<keyword evidence="4" id="KW-1185">Reference proteome</keyword>
<reference evidence="3" key="1">
    <citation type="submission" date="2013-04" db="EMBL/GenBank/DDBJ databases">
        <authorList>
            <person name="Qu J."/>
            <person name="Murali S.C."/>
            <person name="Bandaranaike D."/>
            <person name="Bellair M."/>
            <person name="Blankenburg K."/>
            <person name="Chao H."/>
            <person name="Dinh H."/>
            <person name="Doddapaneni H."/>
            <person name="Downs B."/>
            <person name="Dugan-Rocha S."/>
            <person name="Elkadiri S."/>
            <person name="Gnanaolivu R.D."/>
            <person name="Hernandez B."/>
            <person name="Javaid M."/>
            <person name="Jayaseelan J.C."/>
            <person name="Lee S."/>
            <person name="Li M."/>
            <person name="Ming W."/>
            <person name="Munidasa M."/>
            <person name="Muniz J."/>
            <person name="Nguyen L."/>
            <person name="Ongeri F."/>
            <person name="Osuji N."/>
            <person name="Pu L.-L."/>
            <person name="Puazo M."/>
            <person name="Qu C."/>
            <person name="Quiroz J."/>
            <person name="Raj R."/>
            <person name="Weissenberger G."/>
            <person name="Xin Y."/>
            <person name="Zou X."/>
            <person name="Han Y."/>
            <person name="Richards S."/>
            <person name="Worley K."/>
            <person name="Muzny D."/>
            <person name="Gibbs R."/>
        </authorList>
    </citation>
    <scope>NUCLEOTIDE SEQUENCE</scope>
    <source>
        <strain evidence="3">Sampled in the wild</strain>
    </source>
</reference>
<evidence type="ECO:0000313" key="4">
    <source>
        <dbReference type="Proteomes" id="UP000792457"/>
    </source>
</evidence>
<evidence type="ECO:0000313" key="3">
    <source>
        <dbReference type="EMBL" id="KAG8226916.1"/>
    </source>
</evidence>
<sequence length="474" mass="53218">MLELQFPRHSGKFCSNDKQKAGLFKGSRWVKNVLLVDIRKAGLLPPDCGDGRVSKEPGSQCDSISKHSAVDIERQNSNESIEEYVTVARSGKCFVVGCSFITKSFVSLLYHVLRLHKEVDKFSCLYCSHTCALSGMVEHLNMHGPTMFQCKYCPHHHFSQLKVREHIKLKHVGCPLVVVELRDFKEEEEDCDTTGVECSSEVECEDVEVVECVEEYPVIMKEEPKECEDPREAEGLENSEKADDHPKNSNSEFDNNCGDLSSSASEPKRLKMNEGNESLNELNITIDESKLVEGNDSISNCGDLDSSKGEIKRSKGKSAYKSKSKTNSTPKSPAIFFDPVIAVIEKKINLKSTAHNYHSSELELKKDALEKNWQCGLCDFVGFFNNMIVHAESAHEVKYQFQCSKCLIFIASRGYVESHCLIFHPKSLVTLIANYYLPGSSLPFTKVIVLLPDGQEIFTPDKPIFSHKIPEVCL</sequence>
<feature type="region of interest" description="Disordered" evidence="1">
    <location>
        <begin position="303"/>
        <end position="329"/>
    </location>
</feature>
<feature type="compositionally biased region" description="Basic and acidic residues" evidence="1">
    <location>
        <begin position="223"/>
        <end position="247"/>
    </location>
</feature>
<feature type="compositionally biased region" description="Basic residues" evidence="1">
    <location>
        <begin position="314"/>
        <end position="324"/>
    </location>
</feature>
<proteinExistence type="predicted"/>
<dbReference type="Proteomes" id="UP000792457">
    <property type="component" value="Unassembled WGS sequence"/>
</dbReference>
<feature type="compositionally biased region" description="Polar residues" evidence="1">
    <location>
        <begin position="248"/>
        <end position="265"/>
    </location>
</feature>
<dbReference type="AlphaFoldDB" id="A0A8K0K327"/>
<evidence type="ECO:0000259" key="2">
    <source>
        <dbReference type="SMART" id="SM00355"/>
    </source>
</evidence>
<feature type="region of interest" description="Disordered" evidence="1">
    <location>
        <begin position="223"/>
        <end position="276"/>
    </location>
</feature>
<name>A0A8K0K327_LADFU</name>
<comment type="caution">
    <text evidence="3">The sequence shown here is derived from an EMBL/GenBank/DDBJ whole genome shotgun (WGS) entry which is preliminary data.</text>
</comment>
<feature type="domain" description="C2H2-type" evidence="2">
    <location>
        <begin position="122"/>
        <end position="143"/>
    </location>
</feature>
<protein>
    <recommendedName>
        <fullName evidence="2">C2H2-type domain-containing protein</fullName>
    </recommendedName>
</protein>
<gene>
    <name evidence="3" type="ORF">J437_LFUL005673</name>
</gene>